<comment type="caution">
    <text evidence="2">The sequence shown here is derived from an EMBL/GenBank/DDBJ whole genome shotgun (WGS) entry which is preliminary data.</text>
</comment>
<dbReference type="Pfam" id="PF11951">
    <property type="entry name" value="Fungal_trans_2"/>
    <property type="match status" value="1"/>
</dbReference>
<dbReference type="Proteomes" id="UP000053317">
    <property type="component" value="Unassembled WGS sequence"/>
</dbReference>
<dbReference type="OrthoDB" id="39175at2759"/>
<proteinExistence type="predicted"/>
<dbReference type="AlphaFoldDB" id="A0A0G2EL99"/>
<keyword evidence="3" id="KW-1185">Reference proteome</keyword>
<reference evidence="2 3" key="2">
    <citation type="submission" date="2015-05" db="EMBL/GenBank/DDBJ databases">
        <authorList>
            <person name="Morales-Cruz A."/>
            <person name="Amrine K.C."/>
            <person name="Cantu D."/>
        </authorList>
    </citation>
    <scope>NUCLEOTIDE SEQUENCE [LARGE SCALE GENOMIC DNA]</scope>
    <source>
        <strain evidence="2">UCRPC4</strain>
    </source>
</reference>
<sequence length="287" mass="31863">MIMSFVSPEPVNEPYRQTTSFSGSGSTTLEDDGATEKKIVPHPWSGVAPRIQMLFAEVGRLLRYVYTPSLATTVPAQVETLLKSAKELEEELLSADIPGPDDIVDTGDARTSKQDFIIIADVTRCSALLEIYRVFPNLLQSRLGGGIPFAFGSSIEALDDFDYEAEPSRWLTSFAIYILENLGKIPSSSGTRPLQLILLNVCANELRLSSVHASSADLGDVMAQNIQTYKSRSFVMSRLLELSTRLPAKPVLKIIDLIKEVWRRSDLGENLFWMEIMNQNGWQTVMG</sequence>
<organism evidence="2 3">
    <name type="scientific">Phaeomoniella chlamydospora</name>
    <name type="common">Phaeoacremonium chlamydosporum</name>
    <dbReference type="NCBI Taxonomy" id="158046"/>
    <lineage>
        <taxon>Eukaryota</taxon>
        <taxon>Fungi</taxon>
        <taxon>Dikarya</taxon>
        <taxon>Ascomycota</taxon>
        <taxon>Pezizomycotina</taxon>
        <taxon>Eurotiomycetes</taxon>
        <taxon>Chaetothyriomycetidae</taxon>
        <taxon>Phaeomoniellales</taxon>
        <taxon>Phaeomoniellaceae</taxon>
        <taxon>Phaeomoniella</taxon>
    </lineage>
</organism>
<accession>A0A0G2EL99</accession>
<evidence type="ECO:0000313" key="3">
    <source>
        <dbReference type="Proteomes" id="UP000053317"/>
    </source>
</evidence>
<name>A0A0G2EL99_PHACM</name>
<reference evidence="2 3" key="1">
    <citation type="submission" date="2015-05" db="EMBL/GenBank/DDBJ databases">
        <title>Distinctive expansion of gene families associated with plant cell wall degradation and secondary metabolism in the genomes of grapevine trunk pathogens.</title>
        <authorList>
            <person name="Lawrence D.P."/>
            <person name="Travadon R."/>
            <person name="Rolshausen P.E."/>
            <person name="Baumgartner K."/>
        </authorList>
    </citation>
    <scope>NUCLEOTIDE SEQUENCE [LARGE SCALE GENOMIC DNA]</scope>
    <source>
        <strain evidence="2">UCRPC4</strain>
    </source>
</reference>
<dbReference type="EMBL" id="LCWF01000066">
    <property type="protein sequence ID" value="KKY23552.1"/>
    <property type="molecule type" value="Genomic_DNA"/>
</dbReference>
<protein>
    <submittedName>
        <fullName evidence="2">Putative c6 zinc finger domain containing protein</fullName>
    </submittedName>
</protein>
<gene>
    <name evidence="2" type="ORF">UCRPC4_g02815</name>
</gene>
<feature type="compositionally biased region" description="Low complexity" evidence="1">
    <location>
        <begin position="18"/>
        <end position="28"/>
    </location>
</feature>
<evidence type="ECO:0000256" key="1">
    <source>
        <dbReference type="SAM" id="MobiDB-lite"/>
    </source>
</evidence>
<feature type="region of interest" description="Disordered" evidence="1">
    <location>
        <begin position="1"/>
        <end position="36"/>
    </location>
</feature>
<evidence type="ECO:0000313" key="2">
    <source>
        <dbReference type="EMBL" id="KKY23552.1"/>
    </source>
</evidence>
<dbReference type="InterPro" id="IPR021858">
    <property type="entry name" value="Fun_TF"/>
</dbReference>